<dbReference type="eggNOG" id="COG4915">
    <property type="taxonomic scope" value="Bacteria"/>
</dbReference>
<dbReference type="STRING" id="908337.HMPREF9257_1342"/>
<gene>
    <name evidence="4" type="ORF">HMPREF9257_1342</name>
</gene>
<protein>
    <recommendedName>
        <fullName evidence="6">5-bromo-4-chloroindolyl phosphate hydrolysis protein</fullName>
    </recommendedName>
</protein>
<name>E4KP56_9LACT</name>
<dbReference type="AlphaFoldDB" id="E4KP56"/>
<dbReference type="EMBL" id="AENN01000015">
    <property type="protein sequence ID" value="EFR30984.1"/>
    <property type="molecule type" value="Genomic_DNA"/>
</dbReference>
<dbReference type="Pfam" id="PF10112">
    <property type="entry name" value="Halogen_Hydrol"/>
    <property type="match status" value="1"/>
</dbReference>
<feature type="compositionally biased region" description="Polar residues" evidence="2">
    <location>
        <begin position="347"/>
        <end position="356"/>
    </location>
</feature>
<evidence type="ECO:0000256" key="1">
    <source>
        <dbReference type="SAM" id="Coils"/>
    </source>
</evidence>
<evidence type="ECO:0008006" key="6">
    <source>
        <dbReference type="Google" id="ProtNLM"/>
    </source>
</evidence>
<feature type="transmembrane region" description="Helical" evidence="3">
    <location>
        <begin position="6"/>
        <end position="21"/>
    </location>
</feature>
<feature type="transmembrane region" description="Helical" evidence="3">
    <location>
        <begin position="128"/>
        <end position="152"/>
    </location>
</feature>
<keyword evidence="1" id="KW-0175">Coiled coil</keyword>
<feature type="region of interest" description="Disordered" evidence="2">
    <location>
        <begin position="330"/>
        <end position="356"/>
    </location>
</feature>
<feature type="transmembrane region" description="Helical" evidence="3">
    <location>
        <begin position="96"/>
        <end position="116"/>
    </location>
</feature>
<dbReference type="InterPro" id="IPR018770">
    <property type="entry name" value="ChloroindolylP_hydrolase"/>
</dbReference>
<keyword evidence="3" id="KW-0472">Membrane</keyword>
<dbReference type="RefSeq" id="WP_006418187.1">
    <property type="nucleotide sequence ID" value="NZ_AENN01000015.1"/>
</dbReference>
<feature type="coiled-coil region" evidence="1">
    <location>
        <begin position="280"/>
        <end position="307"/>
    </location>
</feature>
<dbReference type="OrthoDB" id="2243657at2"/>
<organism evidence="4 5">
    <name type="scientific">Eremococcus coleocola ACS-139-V-Col8</name>
    <dbReference type="NCBI Taxonomy" id="908337"/>
    <lineage>
        <taxon>Bacteria</taxon>
        <taxon>Bacillati</taxon>
        <taxon>Bacillota</taxon>
        <taxon>Bacilli</taxon>
        <taxon>Lactobacillales</taxon>
        <taxon>Aerococcaceae</taxon>
        <taxon>Eremococcus</taxon>
    </lineage>
</organism>
<sequence>MVVVIPVVLALYTGLTVLDIIRQNNGPALRKKFFKQGFDHFVLSACLVFATVFISGFLAVMDFSQITMLLVAFITNLILPYFSFGALSRHLPKQLILIIFYFNLFFNTIILVQQNYNGSFVFAYQDWLGIALFIFSLNIFCHGLIHGLTYLFTGIGHRTNPRTTNSFTRKNKKGPDMTQFYLEQGLNEQEVDRFRQEMGQARDHIFNLEKNIQATVKLRDIDKQTKLIELSQTYFKNIVHHPQWIVKADYFLYKLLPALDDLSEKYNEINGHLAKNKQTYIILEKTAETIQKLAQELEEDYMAFHKETFDSLEDELNFADRIINKEESWSSNTTMEANDISEEDAAESQTYKNQDSIEQLLEELEADQEHSKMED</sequence>
<feature type="transmembrane region" description="Helical" evidence="3">
    <location>
        <begin position="66"/>
        <end position="84"/>
    </location>
</feature>
<dbReference type="Proteomes" id="UP000005990">
    <property type="component" value="Unassembled WGS sequence"/>
</dbReference>
<reference evidence="4 5" key="1">
    <citation type="submission" date="2010-10" db="EMBL/GenBank/DDBJ databases">
        <authorList>
            <person name="Durkin A.S."/>
            <person name="Madupu R."/>
            <person name="Torralba M."/>
            <person name="Gillis M."/>
            <person name="Methe B."/>
            <person name="Sutton G."/>
            <person name="Nelson K.E."/>
        </authorList>
    </citation>
    <scope>NUCLEOTIDE SEQUENCE [LARGE SCALE GENOMIC DNA]</scope>
    <source>
        <strain evidence="4 5">ACS-139-V-Col8</strain>
    </source>
</reference>
<keyword evidence="3" id="KW-0812">Transmembrane</keyword>
<keyword evidence="3" id="KW-1133">Transmembrane helix</keyword>
<proteinExistence type="predicted"/>
<feature type="transmembrane region" description="Helical" evidence="3">
    <location>
        <begin position="41"/>
        <end position="60"/>
    </location>
</feature>
<evidence type="ECO:0000256" key="3">
    <source>
        <dbReference type="SAM" id="Phobius"/>
    </source>
</evidence>
<evidence type="ECO:0000313" key="5">
    <source>
        <dbReference type="Proteomes" id="UP000005990"/>
    </source>
</evidence>
<comment type="caution">
    <text evidence="4">The sequence shown here is derived from an EMBL/GenBank/DDBJ whole genome shotgun (WGS) entry which is preliminary data.</text>
</comment>
<keyword evidence="5" id="KW-1185">Reference proteome</keyword>
<accession>E4KP56</accession>
<evidence type="ECO:0000313" key="4">
    <source>
        <dbReference type="EMBL" id="EFR30984.1"/>
    </source>
</evidence>
<evidence type="ECO:0000256" key="2">
    <source>
        <dbReference type="SAM" id="MobiDB-lite"/>
    </source>
</evidence>